<dbReference type="RefSeq" id="WP_072781357.1">
    <property type="nucleotide sequence ID" value="NZ_CP045292.1"/>
</dbReference>
<keyword evidence="2" id="KW-1003">Cell membrane</keyword>
<evidence type="ECO:0000256" key="5">
    <source>
        <dbReference type="ARBA" id="ARBA00022801"/>
    </source>
</evidence>
<gene>
    <name evidence="9" type="ORF">SAMN05444337_0522</name>
</gene>
<evidence type="ECO:0000313" key="10">
    <source>
        <dbReference type="Proteomes" id="UP000184232"/>
    </source>
</evidence>
<dbReference type="GO" id="GO:0008233">
    <property type="term" value="F:peptidase activity"/>
    <property type="evidence" value="ECO:0007669"/>
    <property type="project" value="UniProtKB-KW"/>
</dbReference>
<dbReference type="NCBIfam" id="TIGR04178">
    <property type="entry name" value="exo_archaeo"/>
    <property type="match status" value="1"/>
</dbReference>
<dbReference type="EMBL" id="FQZH01000001">
    <property type="protein sequence ID" value="SHI67096.1"/>
    <property type="molecule type" value="Genomic_DNA"/>
</dbReference>
<feature type="transmembrane region" description="Helical" evidence="8">
    <location>
        <begin position="88"/>
        <end position="108"/>
    </location>
</feature>
<name>A0A1M6D1H1_9FLAO</name>
<dbReference type="NCBIfam" id="TIGR04128">
    <property type="entry name" value="exoso_Fjoh_1448"/>
    <property type="match status" value="1"/>
</dbReference>
<dbReference type="STRING" id="683124.SAMN05444337_0522"/>
<evidence type="ECO:0000313" key="9">
    <source>
        <dbReference type="EMBL" id="SHI67096.1"/>
    </source>
</evidence>
<protein>
    <submittedName>
        <fullName evidence="9">Exosortase family protein XrtF</fullName>
    </submittedName>
</protein>
<dbReference type="Proteomes" id="UP000184232">
    <property type="component" value="Unassembled WGS sequence"/>
</dbReference>
<dbReference type="OrthoDB" id="678161at2"/>
<dbReference type="InterPro" id="IPR026323">
    <property type="entry name" value="Exosortase-related_prot_XrtF"/>
</dbReference>
<dbReference type="GO" id="GO:0005886">
    <property type="term" value="C:plasma membrane"/>
    <property type="evidence" value="ECO:0007669"/>
    <property type="project" value="UniProtKB-SubCell"/>
</dbReference>
<evidence type="ECO:0000256" key="1">
    <source>
        <dbReference type="ARBA" id="ARBA00004651"/>
    </source>
</evidence>
<evidence type="ECO:0000256" key="6">
    <source>
        <dbReference type="ARBA" id="ARBA00022989"/>
    </source>
</evidence>
<keyword evidence="5" id="KW-0378">Hydrolase</keyword>
<evidence type="ECO:0000256" key="2">
    <source>
        <dbReference type="ARBA" id="ARBA00022475"/>
    </source>
</evidence>
<feature type="transmembrane region" description="Helical" evidence="8">
    <location>
        <begin position="115"/>
        <end position="144"/>
    </location>
</feature>
<evidence type="ECO:0000256" key="7">
    <source>
        <dbReference type="ARBA" id="ARBA00023136"/>
    </source>
</evidence>
<comment type="subcellular location">
    <subcellularLocation>
        <location evidence="1">Cell membrane</location>
        <topology evidence="1">Multi-pass membrane protein</topology>
    </subcellularLocation>
</comment>
<accession>A0A1M6D1H1</accession>
<keyword evidence="3" id="KW-0645">Protease</keyword>
<reference evidence="9 10" key="1">
    <citation type="submission" date="2016-11" db="EMBL/GenBank/DDBJ databases">
        <authorList>
            <person name="Jaros S."/>
            <person name="Januszkiewicz K."/>
            <person name="Wedrychowicz H."/>
        </authorList>
    </citation>
    <scope>NUCLEOTIDE SEQUENCE [LARGE SCALE GENOMIC DNA]</scope>
    <source>
        <strain evidence="9 10">DSM 22807</strain>
    </source>
</reference>
<dbReference type="InterPro" id="IPR026392">
    <property type="entry name" value="Exo/Archaeosortase_dom"/>
</dbReference>
<evidence type="ECO:0000256" key="8">
    <source>
        <dbReference type="SAM" id="Phobius"/>
    </source>
</evidence>
<keyword evidence="4 8" id="KW-0812">Transmembrane</keyword>
<feature type="transmembrane region" description="Helical" evidence="8">
    <location>
        <begin position="150"/>
        <end position="171"/>
    </location>
</feature>
<proteinExistence type="predicted"/>
<keyword evidence="10" id="KW-1185">Reference proteome</keyword>
<sequence length="185" mass="21541">MKAVINQHKPFFVFLFKFLAFYIIFALAYKVYLNQYDVSKFEVDFISEKVSYQTVAFLNFFGGEAQAFHHDFEPSMKLIFNGKYSSRIIEGCNAVSVIILFSAFVFAFSNKFKRALLYIVIGSVIIYALNIVRIALLTYALFYYPQYEELLHGTVFPLFIYGVVFILWVLWVTKFSGYGKMAIEK</sequence>
<keyword evidence="7 8" id="KW-0472">Membrane</keyword>
<organism evidence="9 10">
    <name type="scientific">Flavobacterium haoranii</name>
    <dbReference type="NCBI Taxonomy" id="683124"/>
    <lineage>
        <taxon>Bacteria</taxon>
        <taxon>Pseudomonadati</taxon>
        <taxon>Bacteroidota</taxon>
        <taxon>Flavobacteriia</taxon>
        <taxon>Flavobacteriales</taxon>
        <taxon>Flavobacteriaceae</taxon>
        <taxon>Flavobacterium</taxon>
    </lineage>
</organism>
<dbReference type="InterPro" id="IPR019127">
    <property type="entry name" value="Exosortase"/>
</dbReference>
<evidence type="ECO:0000256" key="4">
    <source>
        <dbReference type="ARBA" id="ARBA00022692"/>
    </source>
</evidence>
<keyword evidence="6 8" id="KW-1133">Transmembrane helix</keyword>
<dbReference type="GO" id="GO:0006508">
    <property type="term" value="P:proteolysis"/>
    <property type="evidence" value="ECO:0007669"/>
    <property type="project" value="UniProtKB-KW"/>
</dbReference>
<feature type="transmembrane region" description="Helical" evidence="8">
    <location>
        <begin position="12"/>
        <end position="32"/>
    </location>
</feature>
<evidence type="ECO:0000256" key="3">
    <source>
        <dbReference type="ARBA" id="ARBA00022670"/>
    </source>
</evidence>
<dbReference type="AlphaFoldDB" id="A0A1M6D1H1"/>
<dbReference type="Pfam" id="PF09721">
    <property type="entry name" value="Exosortase_EpsH"/>
    <property type="match status" value="1"/>
</dbReference>